<evidence type="ECO:0000313" key="4">
    <source>
        <dbReference type="Proteomes" id="UP000053097"/>
    </source>
</evidence>
<protein>
    <submittedName>
        <fullName evidence="3">Cytochrome P450 4g15</fullName>
    </submittedName>
</protein>
<keyword evidence="2" id="KW-0472">Membrane</keyword>
<dbReference type="EMBL" id="KK107437">
    <property type="protein sequence ID" value="EZA50815.1"/>
    <property type="molecule type" value="Genomic_DNA"/>
</dbReference>
<keyword evidence="1" id="KW-0503">Monooxygenase</keyword>
<dbReference type="GO" id="GO:0004497">
    <property type="term" value="F:monooxygenase activity"/>
    <property type="evidence" value="ECO:0007669"/>
    <property type="project" value="UniProtKB-KW"/>
</dbReference>
<keyword evidence="2" id="KW-1133">Transmembrane helix</keyword>
<keyword evidence="4" id="KW-1185">Reference proteome</keyword>
<keyword evidence="1" id="KW-0560">Oxidoreductase</keyword>
<dbReference type="GO" id="GO:0016705">
    <property type="term" value="F:oxidoreductase activity, acting on paired donors, with incorporation or reduction of molecular oxygen"/>
    <property type="evidence" value="ECO:0007669"/>
    <property type="project" value="InterPro"/>
</dbReference>
<gene>
    <name evidence="3" type="ORF">X777_11038</name>
</gene>
<dbReference type="GO" id="GO:0020037">
    <property type="term" value="F:heme binding"/>
    <property type="evidence" value="ECO:0007669"/>
    <property type="project" value="InterPro"/>
</dbReference>
<dbReference type="GO" id="GO:0005506">
    <property type="term" value="F:iron ion binding"/>
    <property type="evidence" value="ECO:0007669"/>
    <property type="project" value="InterPro"/>
</dbReference>
<evidence type="ECO:0000313" key="3">
    <source>
        <dbReference type="EMBL" id="EZA50815.1"/>
    </source>
</evidence>
<evidence type="ECO:0000256" key="2">
    <source>
        <dbReference type="SAM" id="Phobius"/>
    </source>
</evidence>
<sequence>MIVGVLLSCAVTAFLYYYVIHLARFRYLLNRIPGPRMLPIFGDIFEVLLNPSQGWYFIIGWVVILNPHDIQTILSSTKYNTKGYVYKFLRPWLKDGLLISKGIAIDLKLFFGCTINICINNTGCLAQGEKSFVHR</sequence>
<dbReference type="AlphaFoldDB" id="A0A026W3Z9"/>
<name>A0A026W3Z9_OOCBI</name>
<keyword evidence="2" id="KW-0812">Transmembrane</keyword>
<dbReference type="InterPro" id="IPR036396">
    <property type="entry name" value="Cyt_P450_sf"/>
</dbReference>
<proteinExistence type="predicted"/>
<accession>A0A026W3Z9</accession>
<dbReference type="OMA" id="ICINNTG"/>
<evidence type="ECO:0000256" key="1">
    <source>
        <dbReference type="ARBA" id="ARBA00023033"/>
    </source>
</evidence>
<reference evidence="3 4" key="1">
    <citation type="journal article" date="2014" name="Curr. Biol.">
        <title>The genome of the clonal raider ant Cerapachys biroi.</title>
        <authorList>
            <person name="Oxley P.R."/>
            <person name="Ji L."/>
            <person name="Fetter-Pruneda I."/>
            <person name="McKenzie S.K."/>
            <person name="Li C."/>
            <person name="Hu H."/>
            <person name="Zhang G."/>
            <person name="Kronauer D.J."/>
        </authorList>
    </citation>
    <scope>NUCLEOTIDE SEQUENCE [LARGE SCALE GENOMIC DNA]</scope>
</reference>
<dbReference type="Proteomes" id="UP000053097">
    <property type="component" value="Unassembled WGS sequence"/>
</dbReference>
<organism evidence="3 4">
    <name type="scientific">Ooceraea biroi</name>
    <name type="common">Clonal raider ant</name>
    <name type="synonym">Cerapachys biroi</name>
    <dbReference type="NCBI Taxonomy" id="2015173"/>
    <lineage>
        <taxon>Eukaryota</taxon>
        <taxon>Metazoa</taxon>
        <taxon>Ecdysozoa</taxon>
        <taxon>Arthropoda</taxon>
        <taxon>Hexapoda</taxon>
        <taxon>Insecta</taxon>
        <taxon>Pterygota</taxon>
        <taxon>Neoptera</taxon>
        <taxon>Endopterygota</taxon>
        <taxon>Hymenoptera</taxon>
        <taxon>Apocrita</taxon>
        <taxon>Aculeata</taxon>
        <taxon>Formicoidea</taxon>
        <taxon>Formicidae</taxon>
        <taxon>Dorylinae</taxon>
        <taxon>Ooceraea</taxon>
    </lineage>
</organism>
<feature type="transmembrane region" description="Helical" evidence="2">
    <location>
        <begin position="6"/>
        <end position="27"/>
    </location>
</feature>
<dbReference type="SUPFAM" id="SSF48264">
    <property type="entry name" value="Cytochrome P450"/>
    <property type="match status" value="1"/>
</dbReference>